<reference evidence="11" key="1">
    <citation type="submission" date="2021-03" db="EMBL/GenBank/DDBJ databases">
        <authorList>
            <person name="Li Z."/>
            <person name="Yang C."/>
        </authorList>
    </citation>
    <scope>NUCLEOTIDE SEQUENCE</scope>
    <source>
        <strain evidence="11">Dzin_1.0</strain>
        <tissue evidence="11">Leaf</tissue>
    </source>
</reference>
<dbReference type="GO" id="GO:0006352">
    <property type="term" value="P:DNA-templated transcription initiation"/>
    <property type="evidence" value="ECO:0007669"/>
    <property type="project" value="InterPro"/>
</dbReference>
<dbReference type="InterPro" id="IPR000225">
    <property type="entry name" value="Armadillo"/>
</dbReference>
<dbReference type="InterPro" id="IPR007627">
    <property type="entry name" value="RNA_pol_sigma70_r2"/>
</dbReference>
<protein>
    <recommendedName>
        <fullName evidence="2">Structural maintenance of chromosomes protein 5</fullName>
    </recommendedName>
</protein>
<name>A0A9D5HGQ7_9LILI</name>
<dbReference type="SUPFAM" id="SSF52540">
    <property type="entry name" value="P-loop containing nucleoside triphosphate hydrolases"/>
    <property type="match status" value="1"/>
</dbReference>
<evidence type="ECO:0000256" key="3">
    <source>
        <dbReference type="ARBA" id="ARBA00023015"/>
    </source>
</evidence>
<dbReference type="InterPro" id="IPR013324">
    <property type="entry name" value="RNA_pol_sigma_r3/r4-like"/>
</dbReference>
<keyword evidence="3" id="KW-0805">Transcription regulation</keyword>
<dbReference type="GO" id="GO:0000724">
    <property type="term" value="P:double-strand break repair via homologous recombination"/>
    <property type="evidence" value="ECO:0007669"/>
    <property type="project" value="TreeGrafter"/>
</dbReference>
<dbReference type="SUPFAM" id="SSF88946">
    <property type="entry name" value="Sigma2 domain of RNA polymerase sigma factors"/>
    <property type="match status" value="1"/>
</dbReference>
<evidence type="ECO:0000256" key="6">
    <source>
        <dbReference type="ARBA" id="ARBA00023125"/>
    </source>
</evidence>
<evidence type="ECO:0000313" key="11">
    <source>
        <dbReference type="EMBL" id="KAJ0975617.1"/>
    </source>
</evidence>
<keyword evidence="6" id="KW-0238">DNA-binding</keyword>
<dbReference type="InterPro" id="IPR013325">
    <property type="entry name" value="RNA_pol_sigma_r2"/>
</dbReference>
<dbReference type="Gene3D" id="1.10.10.10">
    <property type="entry name" value="Winged helix-like DNA-binding domain superfamily/Winged helix DNA-binding domain"/>
    <property type="match status" value="2"/>
</dbReference>
<dbReference type="EMBL" id="JAGGNH010000004">
    <property type="protein sequence ID" value="KAJ0975617.1"/>
    <property type="molecule type" value="Genomic_DNA"/>
</dbReference>
<dbReference type="Pfam" id="PF04539">
    <property type="entry name" value="Sigma70_r3"/>
    <property type="match status" value="1"/>
</dbReference>
<evidence type="ECO:0000256" key="4">
    <source>
        <dbReference type="ARBA" id="ARBA00023054"/>
    </source>
</evidence>
<dbReference type="InterPro" id="IPR014284">
    <property type="entry name" value="RNA_pol_sigma-70_dom"/>
</dbReference>
<feature type="repeat" description="ARM" evidence="8">
    <location>
        <begin position="640"/>
        <end position="684"/>
    </location>
</feature>
<evidence type="ECO:0000256" key="5">
    <source>
        <dbReference type="ARBA" id="ARBA00023082"/>
    </source>
</evidence>
<keyword evidence="7" id="KW-0804">Transcription</keyword>
<dbReference type="PROSITE" id="PS00716">
    <property type="entry name" value="SIGMA70_2"/>
    <property type="match status" value="1"/>
</dbReference>
<dbReference type="SUPFAM" id="SSF88659">
    <property type="entry name" value="Sigma3 and sigma4 domains of RNA polymerase sigma factors"/>
    <property type="match status" value="2"/>
</dbReference>
<feature type="coiled-coil region" evidence="9">
    <location>
        <begin position="274"/>
        <end position="322"/>
    </location>
</feature>
<proteinExistence type="inferred from homology"/>
<gene>
    <name evidence="11" type="ORF">J5N97_017582</name>
</gene>
<dbReference type="InterPro" id="IPR036388">
    <property type="entry name" value="WH-like_DNA-bd_sf"/>
</dbReference>
<accession>A0A9D5HGQ7</accession>
<dbReference type="Gene3D" id="1.25.10.10">
    <property type="entry name" value="Leucine-rich Repeat Variant"/>
    <property type="match status" value="1"/>
</dbReference>
<dbReference type="PANTHER" id="PTHR45916:SF1">
    <property type="entry name" value="STRUCTURAL MAINTENANCE OF CHROMOSOMES PROTEIN 5"/>
    <property type="match status" value="1"/>
</dbReference>
<dbReference type="SUPFAM" id="SSF48371">
    <property type="entry name" value="ARM repeat"/>
    <property type="match status" value="1"/>
</dbReference>
<dbReference type="PRINTS" id="PR00046">
    <property type="entry name" value="SIGMA70FCT"/>
</dbReference>
<dbReference type="Pfam" id="PF04545">
    <property type="entry name" value="Sigma70_r4"/>
    <property type="match status" value="1"/>
</dbReference>
<evidence type="ECO:0000256" key="9">
    <source>
        <dbReference type="SAM" id="Coils"/>
    </source>
</evidence>
<dbReference type="PROSITE" id="PS50176">
    <property type="entry name" value="ARM_REPEAT"/>
    <property type="match status" value="1"/>
</dbReference>
<dbReference type="InterPro" id="IPR016024">
    <property type="entry name" value="ARM-type_fold"/>
</dbReference>
<organism evidence="11 12">
    <name type="scientific">Dioscorea zingiberensis</name>
    <dbReference type="NCBI Taxonomy" id="325984"/>
    <lineage>
        <taxon>Eukaryota</taxon>
        <taxon>Viridiplantae</taxon>
        <taxon>Streptophyta</taxon>
        <taxon>Embryophyta</taxon>
        <taxon>Tracheophyta</taxon>
        <taxon>Spermatophyta</taxon>
        <taxon>Magnoliopsida</taxon>
        <taxon>Liliopsida</taxon>
        <taxon>Dioscoreales</taxon>
        <taxon>Dioscoreaceae</taxon>
        <taxon>Dioscorea</taxon>
    </lineage>
</organism>
<evidence type="ECO:0000256" key="2">
    <source>
        <dbReference type="ARBA" id="ARBA00018687"/>
    </source>
</evidence>
<dbReference type="Pfam" id="PF04542">
    <property type="entry name" value="Sigma70_r2"/>
    <property type="match status" value="1"/>
</dbReference>
<dbReference type="InterPro" id="IPR007624">
    <property type="entry name" value="RNA_pol_sigma70_r3"/>
</dbReference>
<dbReference type="PANTHER" id="PTHR45916">
    <property type="entry name" value="STRUCTURAL MAINTENANCE OF CHROMOSOMES PROTEIN 5"/>
    <property type="match status" value="1"/>
</dbReference>
<reference evidence="11" key="2">
    <citation type="journal article" date="2022" name="Hortic Res">
        <title>The genome of Dioscorea zingiberensis sheds light on the biosynthesis, origin and evolution of the medicinally important diosgenin saponins.</title>
        <authorList>
            <person name="Li Y."/>
            <person name="Tan C."/>
            <person name="Li Z."/>
            <person name="Guo J."/>
            <person name="Li S."/>
            <person name="Chen X."/>
            <person name="Wang C."/>
            <person name="Dai X."/>
            <person name="Yang H."/>
            <person name="Song W."/>
            <person name="Hou L."/>
            <person name="Xu J."/>
            <person name="Tong Z."/>
            <person name="Xu A."/>
            <person name="Yuan X."/>
            <person name="Wang W."/>
            <person name="Yang Q."/>
            <person name="Chen L."/>
            <person name="Sun Z."/>
            <person name="Wang K."/>
            <person name="Pan B."/>
            <person name="Chen J."/>
            <person name="Bao Y."/>
            <person name="Liu F."/>
            <person name="Qi X."/>
            <person name="Gang D.R."/>
            <person name="Wen J."/>
            <person name="Li J."/>
        </authorList>
    </citation>
    <scope>NUCLEOTIDE SEQUENCE</scope>
    <source>
        <strain evidence="11">Dzin_1.0</strain>
    </source>
</reference>
<dbReference type="NCBIfam" id="TIGR02937">
    <property type="entry name" value="sigma70-ECF"/>
    <property type="match status" value="1"/>
</dbReference>
<dbReference type="Gene3D" id="3.40.50.300">
    <property type="entry name" value="P-loop containing nucleotide triphosphate hydrolases"/>
    <property type="match status" value="1"/>
</dbReference>
<dbReference type="GO" id="GO:0003697">
    <property type="term" value="F:single-stranded DNA binding"/>
    <property type="evidence" value="ECO:0007669"/>
    <property type="project" value="TreeGrafter"/>
</dbReference>
<dbReference type="InterPro" id="IPR000943">
    <property type="entry name" value="RNA_pol_sigma70"/>
</dbReference>
<dbReference type="GO" id="GO:0005634">
    <property type="term" value="C:nucleus"/>
    <property type="evidence" value="ECO:0007669"/>
    <property type="project" value="TreeGrafter"/>
</dbReference>
<evidence type="ECO:0000256" key="8">
    <source>
        <dbReference type="PROSITE-ProRule" id="PRU00259"/>
    </source>
</evidence>
<keyword evidence="4 9" id="KW-0175">Coiled coil</keyword>
<dbReference type="InterPro" id="IPR007630">
    <property type="entry name" value="RNA_pol_sigma70_r4"/>
</dbReference>
<dbReference type="Proteomes" id="UP001085076">
    <property type="component" value="Miscellaneous, Linkage group lg04"/>
</dbReference>
<dbReference type="Gene3D" id="1.20.120.1810">
    <property type="match status" value="1"/>
</dbReference>
<dbReference type="GO" id="GO:0016987">
    <property type="term" value="F:sigma factor activity"/>
    <property type="evidence" value="ECO:0007669"/>
    <property type="project" value="UniProtKB-KW"/>
</dbReference>
<sequence>MLQMKRVSILGLCDLLKSLKQNGVTLNQLKCLNAELERDVERVHQREKLLAKVEKMKKKLPWLKYDMRKVEDHKKLKTKQDSGCRKVSSQISENAKERMEVLEMECHMGVRVQAKYVEMEDLRKQEESRQLRFLKAKEDLLAAEEELAKLPIFEPPRNDIINFLMWNVLKVYHWFKDMESKNTKLLQALRYIGADRILEAYNWLQEHRNELKKEVYGPVLIEVNVQNLKHAAYLEQHVPNYIWKIKGQMRYQNSEFLIYGLQKIIIDGSDVGDIERLRSRKSELESTIENLEERHKELWAEQRHLEDEAAKLHKERKEIINTVKLEKKKCRDIESRVDASHAHFDMRIDALATKLEADNDHLKRCLSDIEMAVAGEVSLDEHQVDFDKFGILIKVKFRQTGQLQVLSAHHQSGGEHSVSTILYLVSLQDLTNCPFCVVDEINQGKLPKNMDPINGRKIFQQLVRAASQPSTPQCFLLTPKLLPDLEYSDACSILNIMNGPWIEDPSKVWSSGDSWEDEELITNALETIVNLAPLLDLLIFSSSKPSFITMTEKHAVQAIMGMLGSSIKAWHCAAAELLGRLIINPDNEPFLLPFAPQIYKRLVDLLSLQAVDAQAAAIGALYNLSEVNMDCRLKLASERWAVDRLLKIVRTPHPVPEVCRKAAMILESLVSEPQNRVALLAHESTFAEILLSDGKYSDIFARILYELTSRPNSKVAITRGVWGIGLRFKIKIGSYLTVSENSLTIAVMAEAVALANAAAQAAKDAVSSATELSEIKSMQTKVEKEYLQEHGLVARRRQRRKRMRGGEFVDLDSCRDLMEGCVSRSERSGYLTCRQEGEFSGYLKEGTMLESALTSFRTKRSSDEKALLRARECRERITLSYKRLVVSIATPYQGKGLSLQDLIQGFSEAQRFDAKRGNKLSTYVYWWIKQAIIRAIAKKSRLVRLPESMCAVARKVADATSLLQQQLGRWPTYHEIAHHKDLSASNVKIVTARSRHPIIMNQPVKNKEITLEDVIPGPDETRPEVIVAKQLMLQDMEKLLKTLNSREEYIIRMHYGLIGERVHSCDEIGKLLNLSRERIRRIHHSALTRLREERDSIESLRRNLT</sequence>
<feature type="domain" description="RNA polymerase sigma-70" evidence="10">
    <location>
        <begin position="1064"/>
        <end position="1090"/>
    </location>
</feature>
<dbReference type="GO" id="GO:0030915">
    <property type="term" value="C:Smc5-Smc6 complex"/>
    <property type="evidence" value="ECO:0007669"/>
    <property type="project" value="TreeGrafter"/>
</dbReference>
<keyword evidence="12" id="KW-1185">Reference proteome</keyword>
<dbReference type="InterPro" id="IPR011989">
    <property type="entry name" value="ARM-like"/>
</dbReference>
<comment type="similarity">
    <text evidence="1">Belongs to the SMC family. SMC5 subfamily.</text>
</comment>
<evidence type="ECO:0000256" key="1">
    <source>
        <dbReference type="ARBA" id="ARBA00010171"/>
    </source>
</evidence>
<dbReference type="AlphaFoldDB" id="A0A9D5HGQ7"/>
<dbReference type="InterPro" id="IPR027417">
    <property type="entry name" value="P-loop_NTPase"/>
</dbReference>
<dbReference type="OrthoDB" id="206108at2759"/>
<dbReference type="CDD" id="cd06171">
    <property type="entry name" value="Sigma70_r4"/>
    <property type="match status" value="1"/>
</dbReference>
<keyword evidence="5" id="KW-0731">Sigma factor</keyword>
<evidence type="ECO:0000256" key="7">
    <source>
        <dbReference type="ARBA" id="ARBA00023163"/>
    </source>
</evidence>
<evidence type="ECO:0000259" key="10">
    <source>
        <dbReference type="PROSITE" id="PS00716"/>
    </source>
</evidence>
<evidence type="ECO:0000313" key="12">
    <source>
        <dbReference type="Proteomes" id="UP001085076"/>
    </source>
</evidence>
<comment type="caution">
    <text evidence="11">The sequence shown here is derived from an EMBL/GenBank/DDBJ whole genome shotgun (WGS) entry which is preliminary data.</text>
</comment>